<feature type="chain" id="PRO_5020928667" evidence="2">
    <location>
        <begin position="23"/>
        <end position="191"/>
    </location>
</feature>
<comment type="caution">
    <text evidence="3">The sequence shown here is derived from an EMBL/GenBank/DDBJ whole genome shotgun (WGS) entry which is preliminary data.</text>
</comment>
<name>A0A4R6R9Z8_9HYPH</name>
<keyword evidence="1" id="KW-0472">Membrane</keyword>
<keyword evidence="1" id="KW-0812">Transmembrane</keyword>
<feature type="transmembrane region" description="Helical" evidence="1">
    <location>
        <begin position="172"/>
        <end position="190"/>
    </location>
</feature>
<keyword evidence="2" id="KW-0732">Signal</keyword>
<evidence type="ECO:0000313" key="3">
    <source>
        <dbReference type="EMBL" id="TDP82456.1"/>
    </source>
</evidence>
<feature type="transmembrane region" description="Helical" evidence="1">
    <location>
        <begin position="38"/>
        <end position="57"/>
    </location>
</feature>
<accession>A0A4R6R9Z8</accession>
<organism evidence="3 4">
    <name type="scientific">Oharaeibacter diazotrophicus</name>
    <dbReference type="NCBI Taxonomy" id="1920512"/>
    <lineage>
        <taxon>Bacteria</taxon>
        <taxon>Pseudomonadati</taxon>
        <taxon>Pseudomonadota</taxon>
        <taxon>Alphaproteobacteria</taxon>
        <taxon>Hyphomicrobiales</taxon>
        <taxon>Pleomorphomonadaceae</taxon>
        <taxon>Oharaeibacter</taxon>
    </lineage>
</organism>
<dbReference type="InterPro" id="IPR007038">
    <property type="entry name" value="HupE_UreJ"/>
</dbReference>
<feature type="transmembrane region" description="Helical" evidence="1">
    <location>
        <begin position="64"/>
        <end position="84"/>
    </location>
</feature>
<dbReference type="AlphaFoldDB" id="A0A4R6R9Z8"/>
<evidence type="ECO:0000313" key="4">
    <source>
        <dbReference type="Proteomes" id="UP000294547"/>
    </source>
</evidence>
<dbReference type="EMBL" id="SNXY01000010">
    <property type="protein sequence ID" value="TDP82456.1"/>
    <property type="molecule type" value="Genomic_DNA"/>
</dbReference>
<gene>
    <name evidence="3" type="ORF">EDD54_3723</name>
</gene>
<sequence>MKPTLRLALSAALALAPTAALAHSGGAHVHSLAEGLTHPFLGVDHLAAMLGVGVVAARLGGRALIAAPMAFVAAMAAGAAIGAAGFGIPAVESLIALSLVLIGAVIAADRGLALPAVVGLVAAAGLVHGNAHGLEIPSAAAGLTYMTGALLASAALHGAGALAALRLRAAGLVVRGFGFATVAAGLVALAG</sequence>
<evidence type="ECO:0000256" key="2">
    <source>
        <dbReference type="SAM" id="SignalP"/>
    </source>
</evidence>
<keyword evidence="1" id="KW-1133">Transmembrane helix</keyword>
<feature type="transmembrane region" description="Helical" evidence="1">
    <location>
        <begin position="90"/>
        <end position="107"/>
    </location>
</feature>
<dbReference type="Pfam" id="PF04955">
    <property type="entry name" value="HupE_UreJ"/>
    <property type="match status" value="1"/>
</dbReference>
<keyword evidence="4" id="KW-1185">Reference proteome</keyword>
<protein>
    <submittedName>
        <fullName evidence="3">Urease accessory protein</fullName>
    </submittedName>
</protein>
<evidence type="ECO:0000256" key="1">
    <source>
        <dbReference type="SAM" id="Phobius"/>
    </source>
</evidence>
<feature type="transmembrane region" description="Helical" evidence="1">
    <location>
        <begin position="143"/>
        <end position="165"/>
    </location>
</feature>
<feature type="signal peptide" evidence="2">
    <location>
        <begin position="1"/>
        <end position="22"/>
    </location>
</feature>
<reference evidence="3 4" key="1">
    <citation type="submission" date="2019-03" db="EMBL/GenBank/DDBJ databases">
        <title>Genomic Encyclopedia of Type Strains, Phase IV (KMG-IV): sequencing the most valuable type-strain genomes for metagenomic binning, comparative biology and taxonomic classification.</title>
        <authorList>
            <person name="Goeker M."/>
        </authorList>
    </citation>
    <scope>NUCLEOTIDE SEQUENCE [LARGE SCALE GENOMIC DNA]</scope>
    <source>
        <strain evidence="3 4">DSM 102969</strain>
    </source>
</reference>
<dbReference type="RefSeq" id="WP_126539310.1">
    <property type="nucleotide sequence ID" value="NZ_BSPM01000007.1"/>
</dbReference>
<dbReference type="Proteomes" id="UP000294547">
    <property type="component" value="Unassembled WGS sequence"/>
</dbReference>
<proteinExistence type="predicted"/>
<feature type="transmembrane region" description="Helical" evidence="1">
    <location>
        <begin position="112"/>
        <end position="131"/>
    </location>
</feature>
<dbReference type="PIRSF" id="PIRSF016919">
    <property type="entry name" value="HupE_UreJ"/>
    <property type="match status" value="1"/>
</dbReference>